<evidence type="ECO:0000256" key="3">
    <source>
        <dbReference type="ARBA" id="ARBA00023015"/>
    </source>
</evidence>
<dbReference type="PROSITE" id="PS51755">
    <property type="entry name" value="OMPR_PHOB"/>
    <property type="match status" value="1"/>
</dbReference>
<dbReference type="InterPro" id="IPR011006">
    <property type="entry name" value="CheY-like_superfamily"/>
</dbReference>
<dbReference type="GO" id="GO:0005829">
    <property type="term" value="C:cytosol"/>
    <property type="evidence" value="ECO:0007669"/>
    <property type="project" value="TreeGrafter"/>
</dbReference>
<dbReference type="InterPro" id="IPR039420">
    <property type="entry name" value="WalR-like"/>
</dbReference>
<keyword evidence="2" id="KW-0902">Two-component regulatory system</keyword>
<dbReference type="Gene3D" id="3.40.50.2300">
    <property type="match status" value="1"/>
</dbReference>
<feature type="DNA-binding region" description="OmpR/PhoB-type" evidence="7">
    <location>
        <begin position="126"/>
        <end position="238"/>
    </location>
</feature>
<dbReference type="PANTHER" id="PTHR48111">
    <property type="entry name" value="REGULATOR OF RPOS"/>
    <property type="match status" value="1"/>
</dbReference>
<keyword evidence="3" id="KW-0805">Transcription regulation</keyword>
<dbReference type="CDD" id="cd00383">
    <property type="entry name" value="trans_reg_C"/>
    <property type="match status" value="1"/>
</dbReference>
<evidence type="ECO:0000313" key="10">
    <source>
        <dbReference type="EMBL" id="PRP97136.1"/>
    </source>
</evidence>
<feature type="domain" description="Response regulatory" evidence="8">
    <location>
        <begin position="2"/>
        <end position="115"/>
    </location>
</feature>
<dbReference type="SMART" id="SM00862">
    <property type="entry name" value="Trans_reg_C"/>
    <property type="match status" value="1"/>
</dbReference>
<keyword evidence="5" id="KW-0804">Transcription</keyword>
<sequence>MRILLIEDDQRLAERTAEYLRTHKAEVEIVGEGSQGLERAGSGEHDIVLLDLMLPGIEGLDLCRKLRQRSKVPVIMLSARGDEIDRIVGLEVGADDYLPKPFSPRELLARIRAVLRRHGATGDVESDTLVVGPLSIDRARRTVVVSGNACELTAYQFDLLWVLTSQSERVLSRNQLHAQVRALRGEPSQEFDPTVDRSIDVHMSKVRQALAGADTEADPGLGANLIKTVRGVGYVLSADN</sequence>
<dbReference type="InterPro" id="IPR016032">
    <property type="entry name" value="Sig_transdc_resp-reg_C-effctor"/>
</dbReference>
<dbReference type="AlphaFoldDB" id="A0A2S9XW89"/>
<name>A0A2S9XW89_9BACT</name>
<dbReference type="SUPFAM" id="SSF46894">
    <property type="entry name" value="C-terminal effector domain of the bipartite response regulators"/>
    <property type="match status" value="1"/>
</dbReference>
<dbReference type="GO" id="GO:0006355">
    <property type="term" value="P:regulation of DNA-templated transcription"/>
    <property type="evidence" value="ECO:0007669"/>
    <property type="project" value="InterPro"/>
</dbReference>
<evidence type="ECO:0000256" key="6">
    <source>
        <dbReference type="PROSITE-ProRule" id="PRU00169"/>
    </source>
</evidence>
<evidence type="ECO:0000256" key="2">
    <source>
        <dbReference type="ARBA" id="ARBA00023012"/>
    </source>
</evidence>
<reference evidence="10 11" key="1">
    <citation type="submission" date="2018-03" db="EMBL/GenBank/DDBJ databases">
        <title>Draft Genome Sequences of the Obligatory Marine Myxobacteria Enhygromyxa salina SWB007.</title>
        <authorList>
            <person name="Poehlein A."/>
            <person name="Moghaddam J.A."/>
            <person name="Harms H."/>
            <person name="Alanjari M."/>
            <person name="Koenig G.M."/>
            <person name="Daniel R."/>
            <person name="Schaeberle T.F."/>
        </authorList>
    </citation>
    <scope>NUCLEOTIDE SEQUENCE [LARGE SCALE GENOMIC DNA]</scope>
    <source>
        <strain evidence="10 11">SWB007</strain>
    </source>
</reference>
<dbReference type="SUPFAM" id="SSF52172">
    <property type="entry name" value="CheY-like"/>
    <property type="match status" value="1"/>
</dbReference>
<dbReference type="PANTHER" id="PTHR48111:SF4">
    <property type="entry name" value="DNA-BINDING DUAL TRANSCRIPTIONAL REGULATOR OMPR"/>
    <property type="match status" value="1"/>
</dbReference>
<proteinExistence type="predicted"/>
<evidence type="ECO:0000256" key="5">
    <source>
        <dbReference type="ARBA" id="ARBA00023163"/>
    </source>
</evidence>
<dbReference type="GO" id="GO:0000976">
    <property type="term" value="F:transcription cis-regulatory region binding"/>
    <property type="evidence" value="ECO:0007669"/>
    <property type="project" value="TreeGrafter"/>
</dbReference>
<keyword evidence="4 7" id="KW-0238">DNA-binding</keyword>
<dbReference type="EMBL" id="PVNL01000131">
    <property type="protein sequence ID" value="PRP97136.1"/>
    <property type="molecule type" value="Genomic_DNA"/>
</dbReference>
<evidence type="ECO:0000259" key="8">
    <source>
        <dbReference type="PROSITE" id="PS50110"/>
    </source>
</evidence>
<dbReference type="PROSITE" id="PS50110">
    <property type="entry name" value="RESPONSE_REGULATORY"/>
    <property type="match status" value="1"/>
</dbReference>
<feature type="domain" description="OmpR/PhoB-type" evidence="9">
    <location>
        <begin position="126"/>
        <end position="238"/>
    </location>
</feature>
<evidence type="ECO:0000256" key="7">
    <source>
        <dbReference type="PROSITE-ProRule" id="PRU01091"/>
    </source>
</evidence>
<accession>A0A2S9XW89</accession>
<gene>
    <name evidence="10" type="primary">regX3</name>
    <name evidence="10" type="ORF">ENSA7_67480</name>
</gene>
<dbReference type="Pfam" id="PF00486">
    <property type="entry name" value="Trans_reg_C"/>
    <property type="match status" value="1"/>
</dbReference>
<dbReference type="SMART" id="SM00448">
    <property type="entry name" value="REC"/>
    <property type="match status" value="1"/>
</dbReference>
<protein>
    <submittedName>
        <fullName evidence="10">Sensory transduction protein regX3</fullName>
    </submittedName>
</protein>
<dbReference type="Proteomes" id="UP000238823">
    <property type="component" value="Unassembled WGS sequence"/>
</dbReference>
<evidence type="ECO:0000256" key="4">
    <source>
        <dbReference type="ARBA" id="ARBA00023125"/>
    </source>
</evidence>
<dbReference type="Gene3D" id="1.10.10.10">
    <property type="entry name" value="Winged helix-like DNA-binding domain superfamily/Winged helix DNA-binding domain"/>
    <property type="match status" value="1"/>
</dbReference>
<organism evidence="10 11">
    <name type="scientific">Enhygromyxa salina</name>
    <dbReference type="NCBI Taxonomy" id="215803"/>
    <lineage>
        <taxon>Bacteria</taxon>
        <taxon>Pseudomonadati</taxon>
        <taxon>Myxococcota</taxon>
        <taxon>Polyangia</taxon>
        <taxon>Nannocystales</taxon>
        <taxon>Nannocystaceae</taxon>
        <taxon>Enhygromyxa</taxon>
    </lineage>
</organism>
<feature type="modified residue" description="4-aspartylphosphate" evidence="6">
    <location>
        <position position="51"/>
    </location>
</feature>
<evidence type="ECO:0000256" key="1">
    <source>
        <dbReference type="ARBA" id="ARBA00022553"/>
    </source>
</evidence>
<dbReference type="InterPro" id="IPR001867">
    <property type="entry name" value="OmpR/PhoB-type_DNA-bd"/>
</dbReference>
<comment type="caution">
    <text evidence="10">The sequence shown here is derived from an EMBL/GenBank/DDBJ whole genome shotgun (WGS) entry which is preliminary data.</text>
</comment>
<dbReference type="RefSeq" id="WP_181234374.1">
    <property type="nucleotide sequence ID" value="NZ_PVNL01000131.1"/>
</dbReference>
<dbReference type="Pfam" id="PF00072">
    <property type="entry name" value="Response_reg"/>
    <property type="match status" value="1"/>
</dbReference>
<dbReference type="FunFam" id="3.40.50.2300:FF:000001">
    <property type="entry name" value="DNA-binding response regulator PhoB"/>
    <property type="match status" value="1"/>
</dbReference>
<dbReference type="Gene3D" id="6.10.250.690">
    <property type="match status" value="1"/>
</dbReference>
<evidence type="ECO:0000259" key="9">
    <source>
        <dbReference type="PROSITE" id="PS51755"/>
    </source>
</evidence>
<dbReference type="GO" id="GO:0000156">
    <property type="term" value="F:phosphorelay response regulator activity"/>
    <property type="evidence" value="ECO:0007669"/>
    <property type="project" value="TreeGrafter"/>
</dbReference>
<dbReference type="InterPro" id="IPR036388">
    <property type="entry name" value="WH-like_DNA-bd_sf"/>
</dbReference>
<dbReference type="InterPro" id="IPR001789">
    <property type="entry name" value="Sig_transdc_resp-reg_receiver"/>
</dbReference>
<dbReference type="GO" id="GO:0032993">
    <property type="term" value="C:protein-DNA complex"/>
    <property type="evidence" value="ECO:0007669"/>
    <property type="project" value="TreeGrafter"/>
</dbReference>
<evidence type="ECO:0000313" key="11">
    <source>
        <dbReference type="Proteomes" id="UP000238823"/>
    </source>
</evidence>
<keyword evidence="1 6" id="KW-0597">Phosphoprotein</keyword>